<dbReference type="CDD" id="cd01392">
    <property type="entry name" value="HTH_LacI"/>
    <property type="match status" value="1"/>
</dbReference>
<dbReference type="PRINTS" id="PR00036">
    <property type="entry name" value="HTHLACI"/>
</dbReference>
<dbReference type="GO" id="GO:0003700">
    <property type="term" value="F:DNA-binding transcription factor activity"/>
    <property type="evidence" value="ECO:0007669"/>
    <property type="project" value="TreeGrafter"/>
</dbReference>
<dbReference type="EMBL" id="VDGG01000014">
    <property type="protein sequence ID" value="TQR15540.1"/>
    <property type="molecule type" value="Genomic_DNA"/>
</dbReference>
<sequence>MTIQSIMVNLPLTMEENSIRRCEMTKENATIQDVANLAGVSKATVSKYINDIPYVATKTRKKIAEAIEELQFRPNTFARGLANKSLSLIGLVISDFQVSINMELIKAIEVESRRLGYNLVLVSTDDDDKKEEEVCEILINQYRHLDGIILANMRINGTSLSKLEGVFKNIVMVHRHVESMAVDYVVIDGYLGGKLAAEYLIRQGHKNLAMISGPTNIFQFKERIEGFKSVIKEYGIEEQALIIETDQSLEEGYRAAERIVLEHKLATAIFASSDMLALGVIEAATHYGWDIPNEISLIGYDNIFFSKLARVPLTTIDSRMKELGTTAVQLLNERIKGRATLEQIKLRPSLVVRDSCIKLSVPNK</sequence>
<evidence type="ECO:0000313" key="6">
    <source>
        <dbReference type="EMBL" id="TQR15540.1"/>
    </source>
</evidence>
<dbReference type="OrthoDB" id="9775106at2"/>
<comment type="caution">
    <text evidence="6">The sequence shown here is derived from an EMBL/GenBank/DDBJ whole genome shotgun (WGS) entry which is preliminary data.</text>
</comment>
<dbReference type="PROSITE" id="PS50932">
    <property type="entry name" value="HTH_LACI_2"/>
    <property type="match status" value="1"/>
</dbReference>
<evidence type="ECO:0000256" key="1">
    <source>
        <dbReference type="ARBA" id="ARBA00023015"/>
    </source>
</evidence>
<reference evidence="6 7" key="1">
    <citation type="submission" date="2019-05" db="EMBL/GenBank/DDBJ databases">
        <title>Psychrobacillus vulpis sp. nov., a new species isolated from feces of a red fox that inhabits in The Tablas de Daimiel Natural Park, Albacete, Spain.</title>
        <authorList>
            <person name="Rodriguez M."/>
            <person name="Reina J.C."/>
            <person name="Bejar V."/>
            <person name="Llamas I."/>
        </authorList>
    </citation>
    <scope>NUCLEOTIDE SEQUENCE [LARGE SCALE GENOMIC DNA]</scope>
    <source>
        <strain evidence="6 7">NHI-2</strain>
    </source>
</reference>
<dbReference type="Gene3D" id="3.40.50.2300">
    <property type="match status" value="2"/>
</dbReference>
<dbReference type="PANTHER" id="PTHR30146">
    <property type="entry name" value="LACI-RELATED TRANSCRIPTIONAL REPRESSOR"/>
    <property type="match status" value="1"/>
</dbReference>
<dbReference type="InterPro" id="IPR028082">
    <property type="entry name" value="Peripla_BP_I"/>
</dbReference>
<dbReference type="GO" id="GO:0000976">
    <property type="term" value="F:transcription cis-regulatory region binding"/>
    <property type="evidence" value="ECO:0007669"/>
    <property type="project" value="TreeGrafter"/>
</dbReference>
<dbReference type="Pfam" id="PF13377">
    <property type="entry name" value="Peripla_BP_3"/>
    <property type="match status" value="1"/>
</dbReference>
<dbReference type="AlphaFoldDB" id="A0A544TDL5"/>
<keyword evidence="1" id="KW-0805">Transcription regulation</keyword>
<proteinExistence type="predicted"/>
<accession>A0A544TDL5</accession>
<feature type="domain" description="HTH lacI-type" evidence="4">
    <location>
        <begin position="29"/>
        <end position="83"/>
    </location>
</feature>
<protein>
    <submittedName>
        <fullName evidence="6">LacI family transcriptional regulator</fullName>
    </submittedName>
</protein>
<evidence type="ECO:0000256" key="2">
    <source>
        <dbReference type="ARBA" id="ARBA00023125"/>
    </source>
</evidence>
<dbReference type="CDD" id="cd06267">
    <property type="entry name" value="PBP1_LacI_sugar_binding-like"/>
    <property type="match status" value="1"/>
</dbReference>
<dbReference type="SUPFAM" id="SSF47413">
    <property type="entry name" value="lambda repressor-like DNA-binding domains"/>
    <property type="match status" value="1"/>
</dbReference>
<dbReference type="InterPro" id="IPR000843">
    <property type="entry name" value="HTH_LacI"/>
</dbReference>
<dbReference type="Gene3D" id="1.10.260.40">
    <property type="entry name" value="lambda repressor-like DNA-binding domains"/>
    <property type="match status" value="1"/>
</dbReference>
<gene>
    <name evidence="6" type="ORF">FG383_08005</name>
</gene>
<name>A0A544TDL5_9BACI</name>
<dbReference type="SMART" id="SM00354">
    <property type="entry name" value="HTH_LACI"/>
    <property type="match status" value="1"/>
</dbReference>
<evidence type="ECO:0000259" key="5">
    <source>
        <dbReference type="PROSITE" id="PS50943"/>
    </source>
</evidence>
<dbReference type="SUPFAM" id="SSF53822">
    <property type="entry name" value="Periplasmic binding protein-like I"/>
    <property type="match status" value="1"/>
</dbReference>
<dbReference type="PROSITE" id="PS50943">
    <property type="entry name" value="HTH_CROC1"/>
    <property type="match status" value="1"/>
</dbReference>
<dbReference type="Pfam" id="PF00356">
    <property type="entry name" value="LacI"/>
    <property type="match status" value="1"/>
</dbReference>
<dbReference type="InterPro" id="IPR010982">
    <property type="entry name" value="Lambda_DNA-bd_dom_sf"/>
</dbReference>
<dbReference type="Proteomes" id="UP000318937">
    <property type="component" value="Unassembled WGS sequence"/>
</dbReference>
<organism evidence="6 7">
    <name type="scientific">Psychrobacillus soli</name>
    <dbReference type="NCBI Taxonomy" id="1543965"/>
    <lineage>
        <taxon>Bacteria</taxon>
        <taxon>Bacillati</taxon>
        <taxon>Bacillota</taxon>
        <taxon>Bacilli</taxon>
        <taxon>Bacillales</taxon>
        <taxon>Bacillaceae</taxon>
        <taxon>Psychrobacillus</taxon>
    </lineage>
</organism>
<keyword evidence="3" id="KW-0804">Transcription</keyword>
<keyword evidence="2" id="KW-0238">DNA-binding</keyword>
<dbReference type="PROSITE" id="PS00356">
    <property type="entry name" value="HTH_LACI_1"/>
    <property type="match status" value="1"/>
</dbReference>
<dbReference type="InterPro" id="IPR046335">
    <property type="entry name" value="LacI/GalR-like_sensor"/>
</dbReference>
<evidence type="ECO:0000259" key="4">
    <source>
        <dbReference type="PROSITE" id="PS50932"/>
    </source>
</evidence>
<feature type="domain" description="HTH cro/C1-type" evidence="5">
    <location>
        <begin position="30"/>
        <end position="77"/>
    </location>
</feature>
<keyword evidence="7" id="KW-1185">Reference proteome</keyword>
<evidence type="ECO:0000256" key="3">
    <source>
        <dbReference type="ARBA" id="ARBA00023163"/>
    </source>
</evidence>
<evidence type="ECO:0000313" key="7">
    <source>
        <dbReference type="Proteomes" id="UP000318937"/>
    </source>
</evidence>
<dbReference type="PANTHER" id="PTHR30146:SF109">
    <property type="entry name" value="HTH-TYPE TRANSCRIPTIONAL REGULATOR GALS"/>
    <property type="match status" value="1"/>
</dbReference>
<dbReference type="InterPro" id="IPR001387">
    <property type="entry name" value="Cro/C1-type_HTH"/>
</dbReference>